<accession>A0ABS5XX04</accession>
<evidence type="ECO:0008006" key="5">
    <source>
        <dbReference type="Google" id="ProtNLM"/>
    </source>
</evidence>
<feature type="compositionally biased region" description="Low complexity" evidence="1">
    <location>
        <begin position="36"/>
        <end position="50"/>
    </location>
</feature>
<dbReference type="Proteomes" id="UP000740605">
    <property type="component" value="Unassembled WGS sequence"/>
</dbReference>
<evidence type="ECO:0000256" key="2">
    <source>
        <dbReference type="SAM" id="SignalP"/>
    </source>
</evidence>
<protein>
    <recommendedName>
        <fullName evidence="5">DUF3558 domain-containing protein</fullName>
    </recommendedName>
</protein>
<feature type="signal peptide" evidence="2">
    <location>
        <begin position="1"/>
        <end position="33"/>
    </location>
</feature>
<dbReference type="RefSeq" id="WP_215488309.1">
    <property type="nucleotide sequence ID" value="NZ_BAAAPJ010000001.1"/>
</dbReference>
<reference evidence="3 4" key="1">
    <citation type="submission" date="2021-03" db="EMBL/GenBank/DDBJ databases">
        <title>Microbacterium pauli sp. nov., isolated from microfiltered milk.</title>
        <authorList>
            <person name="Bellassi P."/>
            <person name="Fontana A."/>
            <person name="Callegari M.L."/>
            <person name="Lorenzo M."/>
            <person name="Cappa F."/>
        </authorList>
    </citation>
    <scope>NUCLEOTIDE SEQUENCE [LARGE SCALE GENOMIC DNA]</scope>
    <source>
        <strain evidence="3 4">DSM 18909</strain>
    </source>
</reference>
<evidence type="ECO:0000256" key="1">
    <source>
        <dbReference type="SAM" id="MobiDB-lite"/>
    </source>
</evidence>
<sequence length="352" mass="35883">MMPPPAPRPRSRRSLVIAAAVAAALAFAGCASTAPPGTATSTPSASTAQPSPTPTPTPEHTIAFGGDCSAVLSDDDLAAIVGVETRPREYVGTADVGLRTLGGIECAWQAAEDIGYLADGIYSLIVVVLPTASVSADLRAEASTAACIRIYDGATCTLGADVGGVWVAAQVDQFGDEPPTALLQSTLDTASAHVPGAIAPVALPATGPWWSLGATCEELGERLGLADFLGEGYVTGWWEGDPTLAWTYRVVRDAGATASCHWNPNYGSAAGDAAVYGLTSLTLSPGAGWDQERVLSRGQRVELPGGQSAAVDEEVAVGADGVNVASVSAGQRSGGDPTELLSRVFEVMDGMR</sequence>
<evidence type="ECO:0000313" key="4">
    <source>
        <dbReference type="Proteomes" id="UP000740605"/>
    </source>
</evidence>
<feature type="region of interest" description="Disordered" evidence="1">
    <location>
        <begin position="36"/>
        <end position="60"/>
    </location>
</feature>
<dbReference type="EMBL" id="JAFLHG010000013">
    <property type="protein sequence ID" value="MBT8799080.1"/>
    <property type="molecule type" value="Genomic_DNA"/>
</dbReference>
<organism evidence="3 4">
    <name type="scientific">Microbacterium flavum</name>
    <dbReference type="NCBI Taxonomy" id="415216"/>
    <lineage>
        <taxon>Bacteria</taxon>
        <taxon>Bacillati</taxon>
        <taxon>Actinomycetota</taxon>
        <taxon>Actinomycetes</taxon>
        <taxon>Micrococcales</taxon>
        <taxon>Microbacteriaceae</taxon>
        <taxon>Microbacterium</taxon>
    </lineage>
</organism>
<keyword evidence="4" id="KW-1185">Reference proteome</keyword>
<name>A0ABS5XX04_9MICO</name>
<evidence type="ECO:0000313" key="3">
    <source>
        <dbReference type="EMBL" id="MBT8799080.1"/>
    </source>
</evidence>
<feature type="chain" id="PRO_5045639408" description="DUF3558 domain-containing protein" evidence="2">
    <location>
        <begin position="34"/>
        <end position="352"/>
    </location>
</feature>
<gene>
    <name evidence="3" type="ORF">J0P97_13525</name>
</gene>
<dbReference type="InterPro" id="IPR006311">
    <property type="entry name" value="TAT_signal"/>
</dbReference>
<keyword evidence="2" id="KW-0732">Signal</keyword>
<proteinExistence type="predicted"/>
<comment type="caution">
    <text evidence="3">The sequence shown here is derived from an EMBL/GenBank/DDBJ whole genome shotgun (WGS) entry which is preliminary data.</text>
</comment>
<dbReference type="PROSITE" id="PS51318">
    <property type="entry name" value="TAT"/>
    <property type="match status" value="1"/>
</dbReference>